<organism evidence="1 2">
    <name type="scientific">Reticulomyxa filosa</name>
    <dbReference type="NCBI Taxonomy" id="46433"/>
    <lineage>
        <taxon>Eukaryota</taxon>
        <taxon>Sar</taxon>
        <taxon>Rhizaria</taxon>
        <taxon>Retaria</taxon>
        <taxon>Foraminifera</taxon>
        <taxon>Monothalamids</taxon>
        <taxon>Reticulomyxidae</taxon>
        <taxon>Reticulomyxa</taxon>
    </lineage>
</organism>
<accession>X6PD71</accession>
<reference evidence="1 2" key="1">
    <citation type="journal article" date="2013" name="Curr. Biol.">
        <title>The Genome of the Foraminiferan Reticulomyxa filosa.</title>
        <authorList>
            <person name="Glockner G."/>
            <person name="Hulsmann N."/>
            <person name="Schleicher M."/>
            <person name="Noegel A.A."/>
            <person name="Eichinger L."/>
            <person name="Gallinger C."/>
            <person name="Pawlowski J."/>
            <person name="Sierra R."/>
            <person name="Euteneuer U."/>
            <person name="Pillet L."/>
            <person name="Moustafa A."/>
            <person name="Platzer M."/>
            <person name="Groth M."/>
            <person name="Szafranski K."/>
            <person name="Schliwa M."/>
        </authorList>
    </citation>
    <scope>NUCLEOTIDE SEQUENCE [LARGE SCALE GENOMIC DNA]</scope>
</reference>
<dbReference type="EMBL" id="ASPP01001455">
    <property type="protein sequence ID" value="ETO35627.1"/>
    <property type="molecule type" value="Genomic_DNA"/>
</dbReference>
<feature type="non-terminal residue" evidence="1">
    <location>
        <position position="1"/>
    </location>
</feature>
<gene>
    <name evidence="1" type="ORF">RFI_01435</name>
</gene>
<keyword evidence="2" id="KW-1185">Reference proteome</keyword>
<sequence>FICEYPIDVELFEQCVVKLVDNNNQITLLSFGGYPKHTLVMKYVSVWSNGSNNDDENENEMKLNKSNNYNEYVPFTDNHNRPIIIGKDNGYYNGARAAIGGVNNHLLFITYPTKNNNNFQFHQLTCLFILFFGGWNFYNNYALKSVYEYSIRENKWMHLKILYLVDCLVVL</sequence>
<dbReference type="Proteomes" id="UP000023152">
    <property type="component" value="Unassembled WGS sequence"/>
</dbReference>
<dbReference type="AlphaFoldDB" id="X6PD71"/>
<evidence type="ECO:0000313" key="1">
    <source>
        <dbReference type="EMBL" id="ETO35627.1"/>
    </source>
</evidence>
<name>X6PD71_RETFI</name>
<proteinExistence type="predicted"/>
<protein>
    <submittedName>
        <fullName evidence="1">Uncharacterized protein</fullName>
    </submittedName>
</protein>
<evidence type="ECO:0000313" key="2">
    <source>
        <dbReference type="Proteomes" id="UP000023152"/>
    </source>
</evidence>
<comment type="caution">
    <text evidence="1">The sequence shown here is derived from an EMBL/GenBank/DDBJ whole genome shotgun (WGS) entry which is preliminary data.</text>
</comment>